<evidence type="ECO:0000256" key="1">
    <source>
        <dbReference type="SAM" id="Phobius"/>
    </source>
</evidence>
<keyword evidence="1" id="KW-1133">Transmembrane helix</keyword>
<protein>
    <submittedName>
        <fullName evidence="2">Uncharacterized protein</fullName>
    </submittedName>
</protein>
<evidence type="ECO:0000313" key="2">
    <source>
        <dbReference type="EMBL" id="KKN49249.1"/>
    </source>
</evidence>
<gene>
    <name evidence="2" type="ORF">LCGC14_0644770</name>
</gene>
<keyword evidence="1" id="KW-0812">Transmembrane</keyword>
<comment type="caution">
    <text evidence="2">The sequence shown here is derived from an EMBL/GenBank/DDBJ whole genome shotgun (WGS) entry which is preliminary data.</text>
</comment>
<feature type="transmembrane region" description="Helical" evidence="1">
    <location>
        <begin position="37"/>
        <end position="56"/>
    </location>
</feature>
<sequence length="77" mass="9103">MNLLIKKKLIIWLLLTLNLMFAFVIGFTIPLLESGSFYNLGFVMIPLLIVLNYIIIDRFHYYIKHNNDERSIEDAEI</sequence>
<organism evidence="2">
    <name type="scientific">marine sediment metagenome</name>
    <dbReference type="NCBI Taxonomy" id="412755"/>
    <lineage>
        <taxon>unclassified sequences</taxon>
        <taxon>metagenomes</taxon>
        <taxon>ecological metagenomes</taxon>
    </lineage>
</organism>
<accession>A0A0F9R3A4</accession>
<keyword evidence="1" id="KW-0472">Membrane</keyword>
<dbReference type="AlphaFoldDB" id="A0A0F9R3A4"/>
<name>A0A0F9R3A4_9ZZZZ</name>
<proteinExistence type="predicted"/>
<dbReference type="EMBL" id="LAZR01001176">
    <property type="protein sequence ID" value="KKN49249.1"/>
    <property type="molecule type" value="Genomic_DNA"/>
</dbReference>
<dbReference type="NCBIfam" id="NF041739">
    <property type="entry name" value="ArtH_Nterm"/>
    <property type="match status" value="1"/>
</dbReference>
<feature type="transmembrane region" description="Helical" evidence="1">
    <location>
        <begin position="9"/>
        <end position="31"/>
    </location>
</feature>
<reference evidence="2" key="1">
    <citation type="journal article" date="2015" name="Nature">
        <title>Complex archaea that bridge the gap between prokaryotes and eukaryotes.</title>
        <authorList>
            <person name="Spang A."/>
            <person name="Saw J.H."/>
            <person name="Jorgensen S.L."/>
            <person name="Zaremba-Niedzwiedzka K."/>
            <person name="Martijn J."/>
            <person name="Lind A.E."/>
            <person name="van Eijk R."/>
            <person name="Schleper C."/>
            <person name="Guy L."/>
            <person name="Ettema T.J."/>
        </authorList>
    </citation>
    <scope>NUCLEOTIDE SEQUENCE</scope>
</reference>